<name>A0A1G6TUK4_9BRAD</name>
<evidence type="ECO:0008006" key="3">
    <source>
        <dbReference type="Google" id="ProtNLM"/>
    </source>
</evidence>
<proteinExistence type="predicted"/>
<dbReference type="InterPro" id="IPR016181">
    <property type="entry name" value="Acyl_CoA_acyltransferase"/>
</dbReference>
<evidence type="ECO:0000313" key="2">
    <source>
        <dbReference type="Proteomes" id="UP000199245"/>
    </source>
</evidence>
<reference evidence="1 2" key="1">
    <citation type="submission" date="2016-10" db="EMBL/GenBank/DDBJ databases">
        <authorList>
            <person name="de Groot N.N."/>
        </authorList>
    </citation>
    <scope>NUCLEOTIDE SEQUENCE [LARGE SCALE GENOMIC DNA]</scope>
    <source>
        <strain evidence="1 2">R5</strain>
    </source>
</reference>
<organism evidence="1 2">
    <name type="scientific">Bradyrhizobium brasilense</name>
    <dbReference type="NCBI Taxonomy" id="1419277"/>
    <lineage>
        <taxon>Bacteria</taxon>
        <taxon>Pseudomonadati</taxon>
        <taxon>Pseudomonadota</taxon>
        <taxon>Alphaproteobacteria</taxon>
        <taxon>Hyphomicrobiales</taxon>
        <taxon>Nitrobacteraceae</taxon>
        <taxon>Bradyrhizobium</taxon>
    </lineage>
</organism>
<protein>
    <recommendedName>
        <fullName evidence="3">N-acetyltransferase</fullName>
    </recommendedName>
</protein>
<gene>
    <name evidence="1" type="ORF">SAMN05216337_101015</name>
</gene>
<dbReference type="Gene3D" id="3.40.630.30">
    <property type="match status" value="1"/>
</dbReference>
<dbReference type="Proteomes" id="UP000199245">
    <property type="component" value="Unassembled WGS sequence"/>
</dbReference>
<evidence type="ECO:0000313" key="1">
    <source>
        <dbReference type="EMBL" id="SDD32768.1"/>
    </source>
</evidence>
<sequence length="351" mass="40676">MTRQLKLTRFKELSINDPFFDSLKRGYPNSFEQWFAKKADEELYVVIDDRKRLSGMIYLKEELGPVEDVEPQLPDGRWLKVGTLKIEGRGTKLGERVLKKILDTAIGARMSGIYMTVFDVHAELIQLFERYGFSKHSTKRTADGEEIVLVRKLDRFVGDLAADYPFIRTRDQKAWLLAVYPEYHSQLLPDSILSNEPREILRDVSHTNTIHKAYIGRVPLNRMRRGDAIVIYRTTDGQGPAFYRSVATSICVVEEVKSKNDFADVDHFVSYAQAHSVFPTDRLRNQFETNDRLYIAKMMYNVALSKRVTRGRLLEEAQVSEQPRWDLRELTRDQLQAIIRLGNVDARIVID</sequence>
<dbReference type="SUPFAM" id="SSF55729">
    <property type="entry name" value="Acyl-CoA N-acyltransferases (Nat)"/>
    <property type="match status" value="1"/>
</dbReference>
<dbReference type="AlphaFoldDB" id="A0A1G6TUK4"/>
<dbReference type="RefSeq" id="WP_092082924.1">
    <property type="nucleotide sequence ID" value="NZ_FMZW01000010.1"/>
</dbReference>
<dbReference type="EMBL" id="FMZW01000010">
    <property type="protein sequence ID" value="SDD32768.1"/>
    <property type="molecule type" value="Genomic_DNA"/>
</dbReference>
<accession>A0A1G6TUK4</accession>